<feature type="compositionally biased region" description="Pro residues" evidence="3">
    <location>
        <begin position="171"/>
        <end position="185"/>
    </location>
</feature>
<dbReference type="InterPro" id="IPR050670">
    <property type="entry name" value="STAM"/>
</dbReference>
<keyword evidence="1 2" id="KW-0728">SH3 domain</keyword>
<dbReference type="SUPFAM" id="SSF50044">
    <property type="entry name" value="SH3-domain"/>
    <property type="match status" value="1"/>
</dbReference>
<dbReference type="EMBL" id="JBBJBU010000005">
    <property type="protein sequence ID" value="KAK7205412.1"/>
    <property type="molecule type" value="Genomic_DNA"/>
</dbReference>
<dbReference type="Pfam" id="PF00018">
    <property type="entry name" value="SH3_1"/>
    <property type="match status" value="1"/>
</dbReference>
<feature type="domain" description="SH3" evidence="4">
    <location>
        <begin position="87"/>
        <end position="148"/>
    </location>
</feature>
<proteinExistence type="predicted"/>
<evidence type="ECO:0000313" key="6">
    <source>
        <dbReference type="Proteomes" id="UP001498771"/>
    </source>
</evidence>
<evidence type="ECO:0000256" key="2">
    <source>
        <dbReference type="PROSITE-ProRule" id="PRU00192"/>
    </source>
</evidence>
<protein>
    <submittedName>
        <fullName evidence="5">Protein that induces appearance of [PIN+] prion when overproduced</fullName>
    </submittedName>
</protein>
<dbReference type="GeneID" id="90036601"/>
<feature type="compositionally biased region" description="Low complexity" evidence="3">
    <location>
        <begin position="186"/>
        <end position="217"/>
    </location>
</feature>
<accession>A0ABR1F6I4</accession>
<evidence type="ECO:0000256" key="3">
    <source>
        <dbReference type="SAM" id="MobiDB-lite"/>
    </source>
</evidence>
<evidence type="ECO:0000313" key="5">
    <source>
        <dbReference type="EMBL" id="KAK7205412.1"/>
    </source>
</evidence>
<evidence type="ECO:0000256" key="1">
    <source>
        <dbReference type="ARBA" id="ARBA00022443"/>
    </source>
</evidence>
<dbReference type="PANTHER" id="PTHR45929">
    <property type="entry name" value="JAK PATHWAY SIGNAL TRANSDUCTION ADAPTOR MOLECULE"/>
    <property type="match status" value="1"/>
</dbReference>
<feature type="region of interest" description="Disordered" evidence="3">
    <location>
        <begin position="154"/>
        <end position="223"/>
    </location>
</feature>
<name>A0ABR1F6I4_9ASCO</name>
<gene>
    <name evidence="5" type="ORF">BZA70DRAFT_267258</name>
</gene>
<keyword evidence="5" id="KW-0034">Amyloid</keyword>
<keyword evidence="6" id="KW-1185">Reference proteome</keyword>
<dbReference type="SMART" id="SM00326">
    <property type="entry name" value="SH3"/>
    <property type="match status" value="1"/>
</dbReference>
<keyword evidence="5" id="KW-0640">Prion</keyword>
<dbReference type="PROSITE" id="PS50002">
    <property type="entry name" value="SH3"/>
    <property type="match status" value="1"/>
</dbReference>
<reference evidence="5 6" key="1">
    <citation type="submission" date="2024-03" db="EMBL/GenBank/DDBJ databases">
        <title>Genome-scale model development and genomic sequencing of the oleaginous clade Lipomyces.</title>
        <authorList>
            <consortium name="Lawrence Berkeley National Laboratory"/>
            <person name="Czajka J.J."/>
            <person name="Han Y."/>
            <person name="Kim J."/>
            <person name="Mondo S.J."/>
            <person name="Hofstad B.A."/>
            <person name="Robles A."/>
            <person name="Haridas S."/>
            <person name="Riley R."/>
            <person name="LaButti K."/>
            <person name="Pangilinan J."/>
            <person name="Andreopoulos W."/>
            <person name="Lipzen A."/>
            <person name="Yan J."/>
            <person name="Wang M."/>
            <person name="Ng V."/>
            <person name="Grigoriev I.V."/>
            <person name="Spatafora J.W."/>
            <person name="Magnuson J.K."/>
            <person name="Baker S.E."/>
            <person name="Pomraning K.R."/>
        </authorList>
    </citation>
    <scope>NUCLEOTIDE SEQUENCE [LARGE SCALE GENOMIC DNA]</scope>
    <source>
        <strain evidence="5 6">Phaff 52-87</strain>
    </source>
</reference>
<dbReference type="RefSeq" id="XP_064768445.1">
    <property type="nucleotide sequence ID" value="XM_064911089.1"/>
</dbReference>
<dbReference type="PANTHER" id="PTHR45929:SF7">
    <property type="entry name" value="LAS SEVENTEEN-BINDING PROTEIN 1"/>
    <property type="match status" value="1"/>
</dbReference>
<dbReference type="InterPro" id="IPR001452">
    <property type="entry name" value="SH3_domain"/>
</dbReference>
<organism evidence="5 6">
    <name type="scientific">Myxozyma melibiosi</name>
    <dbReference type="NCBI Taxonomy" id="54550"/>
    <lineage>
        <taxon>Eukaryota</taxon>
        <taxon>Fungi</taxon>
        <taxon>Dikarya</taxon>
        <taxon>Ascomycota</taxon>
        <taxon>Saccharomycotina</taxon>
        <taxon>Lipomycetes</taxon>
        <taxon>Lipomycetales</taxon>
        <taxon>Lipomycetaceae</taxon>
        <taxon>Myxozyma</taxon>
    </lineage>
</organism>
<evidence type="ECO:0000259" key="4">
    <source>
        <dbReference type="PROSITE" id="PS50002"/>
    </source>
</evidence>
<comment type="caution">
    <text evidence="5">The sequence shown here is derived from an EMBL/GenBank/DDBJ whole genome shotgun (WGS) entry which is preliminary data.</text>
</comment>
<dbReference type="Proteomes" id="UP001498771">
    <property type="component" value="Unassembled WGS sequence"/>
</dbReference>
<dbReference type="Gene3D" id="2.30.30.40">
    <property type="entry name" value="SH3 Domains"/>
    <property type="match status" value="1"/>
</dbReference>
<dbReference type="CDD" id="cd00174">
    <property type="entry name" value="SH3"/>
    <property type="match status" value="1"/>
</dbReference>
<sequence>MADANAAVYNRSLTAIHTELDFLKNAGVIAPNLYSHLSQVLPRTYTAGMPPLDLHSAASTPSTEKSQFAAPVAAPAAPPQYSSAAQMQPEFAEAMYDYRPSDESDLPLYRGAQIVVIEKVNPDWWRGRDKSSGREGIFPSSYVRVLDGSASHLAPSPAPYRESYNVSPQPYQAPTPQPYFPPAASPQPQQQPVVVQQQQPQQQQQQQHQQQQQQHQHSGLEKAGKKFGKKLGNAAIFGAGATIGSNIVNSIF</sequence>
<dbReference type="InterPro" id="IPR036028">
    <property type="entry name" value="SH3-like_dom_sf"/>
</dbReference>
<dbReference type="PRINTS" id="PR00452">
    <property type="entry name" value="SH3DOMAIN"/>
</dbReference>